<dbReference type="InterPro" id="IPR006164">
    <property type="entry name" value="DNA_bd_Ku70/Ku80"/>
</dbReference>
<proteinExistence type="predicted"/>
<dbReference type="EMBL" id="JBITYG010000012">
    <property type="protein sequence ID" value="MFI9105421.1"/>
    <property type="molecule type" value="Genomic_DNA"/>
</dbReference>
<evidence type="ECO:0000256" key="1">
    <source>
        <dbReference type="ARBA" id="ARBA00023125"/>
    </source>
</evidence>
<sequence length="181" mass="19443">MRYRKNCELDEKALDQDEICRAYETPDGTLMEITDDELAATPLPTAKTIEISGFLDMAGVPGTQYATPYVLQPGPGGDKPYVLMRQALARSGEASVGKVALHTKEQLVLIYAYEDVLIAHTLHWPDEMKPSAEAAPTGKVELADNEIDAAIALIDALGEGGPGRVRGPVHRCGDRPGAGQD</sequence>
<dbReference type="Pfam" id="PF02735">
    <property type="entry name" value="Ku"/>
    <property type="match status" value="1"/>
</dbReference>
<evidence type="ECO:0000313" key="4">
    <source>
        <dbReference type="EMBL" id="MFI9105421.1"/>
    </source>
</evidence>
<feature type="domain" description="Ku" evidence="3">
    <location>
        <begin position="11"/>
        <end position="139"/>
    </location>
</feature>
<dbReference type="InterPro" id="IPR016194">
    <property type="entry name" value="SPOC-like_C_dom_sf"/>
</dbReference>
<protein>
    <submittedName>
        <fullName evidence="4">Ku protein</fullName>
    </submittedName>
</protein>
<name>A0ABW8CJ65_9ACTN</name>
<dbReference type="PANTHER" id="PTHR41251:SF1">
    <property type="entry name" value="NON-HOMOLOGOUS END JOINING PROTEIN KU"/>
    <property type="match status" value="1"/>
</dbReference>
<accession>A0ABW8CJ65</accession>
<evidence type="ECO:0000313" key="5">
    <source>
        <dbReference type="Proteomes" id="UP001614394"/>
    </source>
</evidence>
<evidence type="ECO:0000259" key="3">
    <source>
        <dbReference type="SMART" id="SM00559"/>
    </source>
</evidence>
<reference evidence="4 5" key="1">
    <citation type="submission" date="2024-10" db="EMBL/GenBank/DDBJ databases">
        <title>The Natural Products Discovery Center: Release of the First 8490 Sequenced Strains for Exploring Actinobacteria Biosynthetic Diversity.</title>
        <authorList>
            <person name="Kalkreuter E."/>
            <person name="Kautsar S.A."/>
            <person name="Yang D."/>
            <person name="Bader C.D."/>
            <person name="Teijaro C.N."/>
            <person name="Fluegel L."/>
            <person name="Davis C.M."/>
            <person name="Simpson J.R."/>
            <person name="Lauterbach L."/>
            <person name="Steele A.D."/>
            <person name="Gui C."/>
            <person name="Meng S."/>
            <person name="Li G."/>
            <person name="Viehrig K."/>
            <person name="Ye F."/>
            <person name="Su P."/>
            <person name="Kiefer A.F."/>
            <person name="Nichols A."/>
            <person name="Cepeda A.J."/>
            <person name="Yan W."/>
            <person name="Fan B."/>
            <person name="Jiang Y."/>
            <person name="Adhikari A."/>
            <person name="Zheng C.-J."/>
            <person name="Schuster L."/>
            <person name="Cowan T.M."/>
            <person name="Smanski M.J."/>
            <person name="Chevrette M.G."/>
            <person name="De Carvalho L.P.S."/>
            <person name="Shen B."/>
        </authorList>
    </citation>
    <scope>NUCLEOTIDE SEQUENCE [LARGE SCALE GENOMIC DNA]</scope>
    <source>
        <strain evidence="4 5">NPDC053399</strain>
    </source>
</reference>
<dbReference type="SMART" id="SM00559">
    <property type="entry name" value="Ku78"/>
    <property type="match status" value="1"/>
</dbReference>
<keyword evidence="2" id="KW-0233">DNA recombination</keyword>
<keyword evidence="5" id="KW-1185">Reference proteome</keyword>
<keyword evidence="1" id="KW-0238">DNA-binding</keyword>
<dbReference type="Proteomes" id="UP001614394">
    <property type="component" value="Unassembled WGS sequence"/>
</dbReference>
<dbReference type="SUPFAM" id="SSF100939">
    <property type="entry name" value="SPOC domain-like"/>
    <property type="match status" value="1"/>
</dbReference>
<organism evidence="4 5">
    <name type="scientific">Streptomyces fildesensis</name>
    <dbReference type="NCBI Taxonomy" id="375757"/>
    <lineage>
        <taxon>Bacteria</taxon>
        <taxon>Bacillati</taxon>
        <taxon>Actinomycetota</taxon>
        <taxon>Actinomycetes</taxon>
        <taxon>Kitasatosporales</taxon>
        <taxon>Streptomycetaceae</taxon>
        <taxon>Streptomyces</taxon>
    </lineage>
</organism>
<comment type="caution">
    <text evidence="4">The sequence shown here is derived from an EMBL/GenBank/DDBJ whole genome shotgun (WGS) entry which is preliminary data.</text>
</comment>
<dbReference type="PANTHER" id="PTHR41251">
    <property type="entry name" value="NON-HOMOLOGOUS END JOINING PROTEIN KU"/>
    <property type="match status" value="1"/>
</dbReference>
<gene>
    <name evidence="4" type="ORF">ACIGXA_33415</name>
</gene>
<evidence type="ECO:0000256" key="2">
    <source>
        <dbReference type="ARBA" id="ARBA00023172"/>
    </source>
</evidence>
<dbReference type="Gene3D" id="2.40.290.10">
    <property type="match status" value="1"/>
</dbReference>
<dbReference type="InterPro" id="IPR009187">
    <property type="entry name" value="Prok_Ku"/>
</dbReference>
<dbReference type="RefSeq" id="WP_399656105.1">
    <property type="nucleotide sequence ID" value="NZ_JBITYG010000012.1"/>
</dbReference>